<keyword evidence="1" id="KW-0812">Transmembrane</keyword>
<feature type="transmembrane region" description="Helical" evidence="1">
    <location>
        <begin position="32"/>
        <end position="58"/>
    </location>
</feature>
<keyword evidence="1" id="KW-0472">Membrane</keyword>
<name>A0A448XH32_9PLAT</name>
<dbReference type="AlphaFoldDB" id="A0A448XH32"/>
<reference evidence="2" key="1">
    <citation type="submission" date="2018-11" db="EMBL/GenBank/DDBJ databases">
        <authorList>
            <consortium name="Pathogen Informatics"/>
        </authorList>
    </citation>
    <scope>NUCLEOTIDE SEQUENCE</scope>
</reference>
<accession>A0A448XH32</accession>
<organism evidence="2 3">
    <name type="scientific">Protopolystoma xenopodis</name>
    <dbReference type="NCBI Taxonomy" id="117903"/>
    <lineage>
        <taxon>Eukaryota</taxon>
        <taxon>Metazoa</taxon>
        <taxon>Spiralia</taxon>
        <taxon>Lophotrochozoa</taxon>
        <taxon>Platyhelminthes</taxon>
        <taxon>Monogenea</taxon>
        <taxon>Polyopisthocotylea</taxon>
        <taxon>Polystomatidea</taxon>
        <taxon>Polystomatidae</taxon>
        <taxon>Protopolystoma</taxon>
    </lineage>
</organism>
<keyword evidence="1" id="KW-1133">Transmembrane helix</keyword>
<dbReference type="Proteomes" id="UP000784294">
    <property type="component" value="Unassembled WGS sequence"/>
</dbReference>
<sequence>MSALVFPIRTKMGQSEDAKIIVDFDDSQVPDALVQFLLVLGICLVTASLVALCVHFCLLKHCECATHSETSPQASHRVSPTPDNVRAATLTPALRLPCKLNSDLAPLLHTGPGCPSTLTSGRMATTYIGTESSDWLFPYQRDADNSNQHEAEQPPSYERAVQQISPPQGLIAFLMPQK</sequence>
<evidence type="ECO:0000313" key="3">
    <source>
        <dbReference type="Proteomes" id="UP000784294"/>
    </source>
</evidence>
<keyword evidence="3" id="KW-1185">Reference proteome</keyword>
<evidence type="ECO:0000256" key="1">
    <source>
        <dbReference type="SAM" id="Phobius"/>
    </source>
</evidence>
<gene>
    <name evidence="2" type="ORF">PXEA_LOCUS29853</name>
</gene>
<protein>
    <submittedName>
        <fullName evidence="2">Uncharacterized protein</fullName>
    </submittedName>
</protein>
<comment type="caution">
    <text evidence="2">The sequence shown here is derived from an EMBL/GenBank/DDBJ whole genome shotgun (WGS) entry which is preliminary data.</text>
</comment>
<dbReference type="EMBL" id="CAAALY010252183">
    <property type="protein sequence ID" value="VEL36413.1"/>
    <property type="molecule type" value="Genomic_DNA"/>
</dbReference>
<evidence type="ECO:0000313" key="2">
    <source>
        <dbReference type="EMBL" id="VEL36413.1"/>
    </source>
</evidence>
<proteinExistence type="predicted"/>